<sequence length="137" mass="15758">MKSKKAIISFLLIILLLFACSTDSNFDIDENEIDQVKISYFEDFGFLNEDFHRTIEKEVEVKDFVYAISTAKRQPGSVDMPEADFNLHFISSNGDSEAFHLWISEAYATATIVKINETDIAYELTEKSRNKIKSMLR</sequence>
<name>A0AB39HRD3_9BACI</name>
<evidence type="ECO:0000259" key="2">
    <source>
        <dbReference type="Pfam" id="PF26353"/>
    </source>
</evidence>
<dbReference type="RefSeq" id="WP_368653566.1">
    <property type="nucleotide sequence ID" value="NZ_CP162599.1"/>
</dbReference>
<organism evidence="3">
    <name type="scientific">Ornithinibacillus sp. 4-3</name>
    <dbReference type="NCBI Taxonomy" id="3231488"/>
    <lineage>
        <taxon>Bacteria</taxon>
        <taxon>Bacillati</taxon>
        <taxon>Bacillota</taxon>
        <taxon>Bacilli</taxon>
        <taxon>Bacillales</taxon>
        <taxon>Bacillaceae</taxon>
        <taxon>Ornithinibacillus</taxon>
    </lineage>
</organism>
<evidence type="ECO:0000313" key="3">
    <source>
        <dbReference type="EMBL" id="XDK32879.1"/>
    </source>
</evidence>
<dbReference type="EMBL" id="CP162599">
    <property type="protein sequence ID" value="XDK32879.1"/>
    <property type="molecule type" value="Genomic_DNA"/>
</dbReference>
<dbReference type="Pfam" id="PF26353">
    <property type="entry name" value="YhfM"/>
    <property type="match status" value="1"/>
</dbReference>
<feature type="domain" description="YhfM-like" evidence="2">
    <location>
        <begin position="51"/>
        <end position="136"/>
    </location>
</feature>
<accession>A0AB39HRD3</accession>
<dbReference type="AlphaFoldDB" id="A0AB39HRD3"/>
<feature type="chain" id="PRO_5044244075" description="YhfM-like domain-containing protein" evidence="1">
    <location>
        <begin position="27"/>
        <end position="137"/>
    </location>
</feature>
<keyword evidence="1" id="KW-0732">Signal</keyword>
<dbReference type="PROSITE" id="PS51257">
    <property type="entry name" value="PROKAR_LIPOPROTEIN"/>
    <property type="match status" value="1"/>
</dbReference>
<evidence type="ECO:0000256" key="1">
    <source>
        <dbReference type="SAM" id="SignalP"/>
    </source>
</evidence>
<reference evidence="3" key="1">
    <citation type="submission" date="2024-07" db="EMBL/GenBank/DDBJ databases">
        <title>Halotolerant mesophilic bacterium Ornithinibacillus sp. 4-3, sp. nov., isolated from soil.</title>
        <authorList>
            <person name="Sidarenka A.V."/>
            <person name="Guliayeva D.E."/>
            <person name="Leanovich S.I."/>
            <person name="Hileuskaya K.S."/>
            <person name="Akhremchuk A.E."/>
            <person name="Sikolenko M.A."/>
            <person name="Valentovich L.N."/>
        </authorList>
    </citation>
    <scope>NUCLEOTIDE SEQUENCE</scope>
    <source>
        <strain evidence="3">4-3</strain>
    </source>
</reference>
<gene>
    <name evidence="3" type="ORF">AB4Y30_00360</name>
</gene>
<dbReference type="InterPro" id="IPR058780">
    <property type="entry name" value="YhfM-like_dom"/>
</dbReference>
<feature type="signal peptide" evidence="1">
    <location>
        <begin position="1"/>
        <end position="26"/>
    </location>
</feature>
<protein>
    <recommendedName>
        <fullName evidence="2">YhfM-like domain-containing protein</fullName>
    </recommendedName>
</protein>
<proteinExistence type="predicted"/>